<feature type="signal peptide" evidence="1">
    <location>
        <begin position="1"/>
        <end position="20"/>
    </location>
</feature>
<keyword evidence="3" id="KW-1185">Reference proteome</keyword>
<accession>A0A976IDK3</accession>
<dbReference type="EMBL" id="SHOA02000019">
    <property type="protein sequence ID" value="TDH68398.1"/>
    <property type="molecule type" value="Genomic_DNA"/>
</dbReference>
<feature type="chain" id="PRO_5038122674" description="Small secreted protein" evidence="1">
    <location>
        <begin position="21"/>
        <end position="148"/>
    </location>
</feature>
<evidence type="ECO:0000313" key="3">
    <source>
        <dbReference type="Proteomes" id="UP000294530"/>
    </source>
</evidence>
<dbReference type="KEGG" id="blac:94350702"/>
<comment type="caution">
    <text evidence="2">The sequence shown here is derived from an EMBL/GenBank/DDBJ whole genome shotgun (WGS) entry which is preliminary data.</text>
</comment>
<dbReference type="OrthoDB" id="160054at2759"/>
<keyword evidence="1" id="KW-0732">Signal</keyword>
<name>A0A976IDK3_BRELC</name>
<organism evidence="2 3">
    <name type="scientific">Bremia lactucae</name>
    <name type="common">Lettuce downy mildew</name>
    <dbReference type="NCBI Taxonomy" id="4779"/>
    <lineage>
        <taxon>Eukaryota</taxon>
        <taxon>Sar</taxon>
        <taxon>Stramenopiles</taxon>
        <taxon>Oomycota</taxon>
        <taxon>Peronosporomycetes</taxon>
        <taxon>Peronosporales</taxon>
        <taxon>Peronosporaceae</taxon>
        <taxon>Bremia</taxon>
    </lineage>
</organism>
<sequence length="148" mass="16018">MRTSVALTLVAAPMIALVFAKLEPCLSVTNMACPTKFNCEATTTNGPIQAAECSRNTRTKAQQTFAIFVVDDKYRTYHGAPYGTCAAYTCKAPTPAELVKNAKCSTIFWNSDGEEPGNFYGCIKDPQTGICGCEMSNGLFFPNKTDCK</sequence>
<dbReference type="Proteomes" id="UP000294530">
    <property type="component" value="Unassembled WGS sequence"/>
</dbReference>
<dbReference type="PANTHER" id="PTHR35396">
    <property type="entry name" value="SMALL SECRETED PROTEIN"/>
    <property type="match status" value="1"/>
</dbReference>
<evidence type="ECO:0000256" key="1">
    <source>
        <dbReference type="SAM" id="SignalP"/>
    </source>
</evidence>
<dbReference type="PANTHER" id="PTHR35396:SF1">
    <property type="entry name" value="SMALL SECRETED PROTEIN"/>
    <property type="match status" value="1"/>
</dbReference>
<protein>
    <recommendedName>
        <fullName evidence="4">Small secreted protein</fullName>
    </recommendedName>
</protein>
<evidence type="ECO:0008006" key="4">
    <source>
        <dbReference type="Google" id="ProtNLM"/>
    </source>
</evidence>
<evidence type="ECO:0000313" key="2">
    <source>
        <dbReference type="EMBL" id="TDH68398.1"/>
    </source>
</evidence>
<dbReference type="RefSeq" id="XP_067817897.1">
    <property type="nucleotide sequence ID" value="XM_067965031.1"/>
</dbReference>
<proteinExistence type="predicted"/>
<gene>
    <name evidence="2" type="ORF">CCR75_006967</name>
</gene>
<reference evidence="2 3" key="1">
    <citation type="journal article" date="2021" name="Genome Biol.">
        <title>AFLAP: assembly-free linkage analysis pipeline using k-mers from genome sequencing data.</title>
        <authorList>
            <person name="Fletcher K."/>
            <person name="Zhang L."/>
            <person name="Gil J."/>
            <person name="Han R."/>
            <person name="Cavanaugh K."/>
            <person name="Michelmore R."/>
        </authorList>
    </citation>
    <scope>NUCLEOTIDE SEQUENCE [LARGE SCALE GENOMIC DNA]</scope>
    <source>
        <strain evidence="2 3">SF5</strain>
    </source>
</reference>
<dbReference type="GeneID" id="94350702"/>
<dbReference type="AlphaFoldDB" id="A0A976IDK3"/>